<feature type="transmembrane region" description="Helical" evidence="2">
    <location>
        <begin position="146"/>
        <end position="167"/>
    </location>
</feature>
<keyword evidence="2" id="KW-1133">Transmembrane helix</keyword>
<organism evidence="4 5">
    <name type="scientific">Kineococcus aurantiacus</name>
    <dbReference type="NCBI Taxonomy" id="37633"/>
    <lineage>
        <taxon>Bacteria</taxon>
        <taxon>Bacillati</taxon>
        <taxon>Actinomycetota</taxon>
        <taxon>Actinomycetes</taxon>
        <taxon>Kineosporiales</taxon>
        <taxon>Kineosporiaceae</taxon>
        <taxon>Kineococcus</taxon>
    </lineage>
</organism>
<proteinExistence type="predicted"/>
<evidence type="ECO:0000256" key="1">
    <source>
        <dbReference type="SAM" id="MobiDB-lite"/>
    </source>
</evidence>
<feature type="domain" description="Phosphatidic acid phosphatase type 2/haloperoxidase" evidence="3">
    <location>
        <begin position="78"/>
        <end position="189"/>
    </location>
</feature>
<keyword evidence="2" id="KW-0472">Membrane</keyword>
<gene>
    <name evidence="4" type="ORF">BJ968_000381</name>
</gene>
<keyword evidence="2" id="KW-0812">Transmembrane</keyword>
<feature type="transmembrane region" description="Helical" evidence="2">
    <location>
        <begin position="120"/>
        <end position="139"/>
    </location>
</feature>
<reference evidence="4 5" key="1">
    <citation type="submission" date="2020-07" db="EMBL/GenBank/DDBJ databases">
        <title>Sequencing the genomes of 1000 actinobacteria strains.</title>
        <authorList>
            <person name="Klenk H.-P."/>
        </authorList>
    </citation>
    <scope>NUCLEOTIDE SEQUENCE [LARGE SCALE GENOMIC DNA]</scope>
    <source>
        <strain evidence="4 5">DSM 7487</strain>
    </source>
</reference>
<dbReference type="InterPro" id="IPR036938">
    <property type="entry name" value="PAP2/HPO_sf"/>
</dbReference>
<evidence type="ECO:0000256" key="2">
    <source>
        <dbReference type="SAM" id="Phobius"/>
    </source>
</evidence>
<keyword evidence="4" id="KW-0378">Hydrolase</keyword>
<dbReference type="EC" id="3.6.1.27" evidence="4"/>
<dbReference type="EMBL" id="JACCBB010000001">
    <property type="protein sequence ID" value="NYD20841.1"/>
    <property type="molecule type" value="Genomic_DNA"/>
</dbReference>
<feature type="transmembrane region" description="Helical" evidence="2">
    <location>
        <begin position="52"/>
        <end position="70"/>
    </location>
</feature>
<dbReference type="GO" id="GO:0050380">
    <property type="term" value="F:undecaprenyl-diphosphatase activity"/>
    <property type="evidence" value="ECO:0007669"/>
    <property type="project" value="UniProtKB-EC"/>
</dbReference>
<dbReference type="SUPFAM" id="SSF48317">
    <property type="entry name" value="Acid phosphatase/Vanadium-dependent haloperoxidase"/>
    <property type="match status" value="1"/>
</dbReference>
<sequence>MRLALACAAGFAALTVLVVVGEVPGDGAVSAAAVRAAQADPGLTRVAQVVEAVTQPVWVYLAGFVGVVAAHRAGRRRRARAALLAGAVASVASPVVKALTDRPRPALEAGLTTASGGSFPSGHVVASTTVVLVVAVLLVPRARRGAVLAVGAVEVALVAVDRVWLGAHWPTDVLGGWLLAGALVGAAAWWADRSERDGDRPGAALGAHRGGGGGAGGHR</sequence>
<dbReference type="SMART" id="SM00014">
    <property type="entry name" value="acidPPc"/>
    <property type="match status" value="1"/>
</dbReference>
<keyword evidence="5" id="KW-1185">Reference proteome</keyword>
<feature type="transmembrane region" description="Helical" evidence="2">
    <location>
        <begin position="173"/>
        <end position="191"/>
    </location>
</feature>
<name>A0A7Y9ASL4_9ACTN</name>
<dbReference type="Pfam" id="PF01569">
    <property type="entry name" value="PAP2"/>
    <property type="match status" value="1"/>
</dbReference>
<feature type="transmembrane region" description="Helical" evidence="2">
    <location>
        <begin position="82"/>
        <end position="100"/>
    </location>
</feature>
<dbReference type="Proteomes" id="UP000521922">
    <property type="component" value="Unassembled WGS sequence"/>
</dbReference>
<dbReference type="PANTHER" id="PTHR14969">
    <property type="entry name" value="SPHINGOSINE-1-PHOSPHATE PHOSPHOHYDROLASE"/>
    <property type="match status" value="1"/>
</dbReference>
<feature type="region of interest" description="Disordered" evidence="1">
    <location>
        <begin position="200"/>
        <end position="219"/>
    </location>
</feature>
<evidence type="ECO:0000259" key="3">
    <source>
        <dbReference type="SMART" id="SM00014"/>
    </source>
</evidence>
<evidence type="ECO:0000313" key="4">
    <source>
        <dbReference type="EMBL" id="NYD20841.1"/>
    </source>
</evidence>
<protein>
    <submittedName>
        <fullName evidence="4">Undecaprenyl-diphosphatase</fullName>
        <ecNumber evidence="4">3.6.1.27</ecNumber>
    </submittedName>
</protein>
<comment type="caution">
    <text evidence="4">The sequence shown here is derived from an EMBL/GenBank/DDBJ whole genome shotgun (WGS) entry which is preliminary data.</text>
</comment>
<dbReference type="Gene3D" id="1.20.144.10">
    <property type="entry name" value="Phosphatidic acid phosphatase type 2/haloperoxidase"/>
    <property type="match status" value="1"/>
</dbReference>
<dbReference type="PANTHER" id="PTHR14969:SF13">
    <property type="entry name" value="AT30094P"/>
    <property type="match status" value="1"/>
</dbReference>
<accession>A0A7Y9ASL4</accession>
<feature type="compositionally biased region" description="Gly residues" evidence="1">
    <location>
        <begin position="208"/>
        <end position="219"/>
    </location>
</feature>
<evidence type="ECO:0000313" key="5">
    <source>
        <dbReference type="Proteomes" id="UP000521922"/>
    </source>
</evidence>
<dbReference type="AlphaFoldDB" id="A0A7Y9ASL4"/>
<dbReference type="RefSeq" id="WP_179748736.1">
    <property type="nucleotide sequence ID" value="NZ_BAAAGN010000002.1"/>
</dbReference>
<dbReference type="InterPro" id="IPR000326">
    <property type="entry name" value="PAP2/HPO"/>
</dbReference>